<comment type="caution">
    <text evidence="3">The sequence shown here is derived from an EMBL/GenBank/DDBJ whole genome shotgun (WGS) entry which is preliminary data.</text>
</comment>
<keyword evidence="1" id="KW-0812">Transmembrane</keyword>
<dbReference type="Proteomes" id="UP000683139">
    <property type="component" value="Unassembled WGS sequence"/>
</dbReference>
<dbReference type="Pfam" id="PF13734">
    <property type="entry name" value="Inhibitor_I69"/>
    <property type="match status" value="1"/>
</dbReference>
<dbReference type="EMBL" id="BOSE01000002">
    <property type="protein sequence ID" value="GIP15580.1"/>
    <property type="molecule type" value="Genomic_DNA"/>
</dbReference>
<keyword evidence="4" id="KW-1185">Reference proteome</keyword>
<accession>A0A919YLT6</accession>
<reference evidence="3" key="1">
    <citation type="submission" date="2021-03" db="EMBL/GenBank/DDBJ databases">
        <title>Antimicrobial resistance genes in bacteria isolated from Japanese honey, and their potential for conferring macrolide and lincosamide resistance in the American foulbrood pathogen Paenibacillus larvae.</title>
        <authorList>
            <person name="Okamoto M."/>
            <person name="Kumagai M."/>
            <person name="Kanamori H."/>
            <person name="Takamatsu D."/>
        </authorList>
    </citation>
    <scope>NUCLEOTIDE SEQUENCE</scope>
    <source>
        <strain evidence="3">J40TS1</strain>
    </source>
</reference>
<gene>
    <name evidence="3" type="ORF">J40TS1_12220</name>
</gene>
<dbReference type="Gene3D" id="3.90.70.50">
    <property type="entry name" value="Peptidase C10, streptopain"/>
    <property type="match status" value="1"/>
</dbReference>
<evidence type="ECO:0000259" key="2">
    <source>
        <dbReference type="Pfam" id="PF13734"/>
    </source>
</evidence>
<protein>
    <recommendedName>
        <fullName evidence="2">Spi protease inhibitor domain-containing protein</fullName>
    </recommendedName>
</protein>
<keyword evidence="1" id="KW-1133">Transmembrane helix</keyword>
<dbReference type="InterPro" id="IPR044934">
    <property type="entry name" value="Streptopain_sf"/>
</dbReference>
<feature type="domain" description="Spi protease inhibitor" evidence="2">
    <location>
        <begin position="33"/>
        <end position="104"/>
    </location>
</feature>
<feature type="transmembrane region" description="Helical" evidence="1">
    <location>
        <begin position="6"/>
        <end position="24"/>
    </location>
</feature>
<keyword evidence="1" id="KW-0472">Membrane</keyword>
<evidence type="ECO:0000313" key="3">
    <source>
        <dbReference type="EMBL" id="GIP15580.1"/>
    </source>
</evidence>
<evidence type="ECO:0000256" key="1">
    <source>
        <dbReference type="SAM" id="Phobius"/>
    </source>
</evidence>
<dbReference type="RefSeq" id="WP_213513876.1">
    <property type="nucleotide sequence ID" value="NZ_BOSE01000002.1"/>
</dbReference>
<proteinExistence type="predicted"/>
<name>A0A919YLT6_9BACL</name>
<dbReference type="InterPro" id="IPR025896">
    <property type="entry name" value="Spi_Prtas-inh"/>
</dbReference>
<evidence type="ECO:0000313" key="4">
    <source>
        <dbReference type="Proteomes" id="UP000683139"/>
    </source>
</evidence>
<organism evidence="3 4">
    <name type="scientific">Paenibacillus montaniterrae</name>
    <dbReference type="NCBI Taxonomy" id="429341"/>
    <lineage>
        <taxon>Bacteria</taxon>
        <taxon>Bacillati</taxon>
        <taxon>Bacillota</taxon>
        <taxon>Bacilli</taxon>
        <taxon>Bacillales</taxon>
        <taxon>Paenibacillaceae</taxon>
        <taxon>Paenibacillus</taxon>
    </lineage>
</organism>
<sequence>MKRLKIIILVVLGIIFILAGTLWLQYKKLNAYQLSPEEAMQVMEQFVAESDWSNGESILQEKLYHLNNKVNAYLFVHKVAGNTTQYVIISASKTTPPILEYSANLPPAKSDPSLKGFYIAPNIVYEKSAFTLISKRIHMLPFLIPRLFEWNIEKRAQKYKPNWDYYLTVDS</sequence>
<dbReference type="AlphaFoldDB" id="A0A919YLT6"/>